<comment type="caution">
    <text evidence="1">The sequence shown here is derived from an EMBL/GenBank/DDBJ whole genome shotgun (WGS) entry which is preliminary data.</text>
</comment>
<name>A0ABU3VW57_9GAMM</name>
<evidence type="ECO:0000313" key="2">
    <source>
        <dbReference type="Proteomes" id="UP001269819"/>
    </source>
</evidence>
<dbReference type="RefSeq" id="WP_316973271.1">
    <property type="nucleotide sequence ID" value="NZ_JAWIIJ010000004.1"/>
</dbReference>
<dbReference type="SUPFAM" id="SSF54001">
    <property type="entry name" value="Cysteine proteinases"/>
    <property type="match status" value="1"/>
</dbReference>
<sequence>MERHQLSPLGVLLFALPLAFSFFLPKILLEPSGTGDAEKSVQRLVRYSFTLKNTTSEHLTDIRFSTFSPVPETPYQSVVSIDASHEFQTVLDELGNQKLVFDVSGLSPFSSLNVVITAKVALWSAGRANWQSSGVFSSVRDTASPMSLPELIRQTNVRWEGESDQQWLRSVVGWTSETLERLPYQSRPIGLSETIRNQGGDCTEFMGVLHALAADRGLSSIGVSGFISRQQSKLLKPEDLHNWNLIQSGNRWLLGDAYYEQASGSADHYIAFDLIPPARMAEPITHRFSISNSKIDVSMN</sequence>
<dbReference type="InterPro" id="IPR038765">
    <property type="entry name" value="Papain-like_cys_pep_sf"/>
</dbReference>
<dbReference type="Proteomes" id="UP001269819">
    <property type="component" value="Unassembled WGS sequence"/>
</dbReference>
<organism evidence="1 2">
    <name type="scientific">Marinobacter xestospongiae</name>
    <dbReference type="NCBI Taxonomy" id="994319"/>
    <lineage>
        <taxon>Bacteria</taxon>
        <taxon>Pseudomonadati</taxon>
        <taxon>Pseudomonadota</taxon>
        <taxon>Gammaproteobacteria</taxon>
        <taxon>Pseudomonadales</taxon>
        <taxon>Marinobacteraceae</taxon>
        <taxon>Marinobacter</taxon>
    </lineage>
</organism>
<reference evidence="1 2" key="1">
    <citation type="submission" date="2023-10" db="EMBL/GenBank/DDBJ databases">
        <title>Characteristics and mechanism of a salt-tolerant marine origin heterotrophic nitrifying- aerobic denitrifying bacteria Marinobacter xestospongiae HN1.</title>
        <authorList>
            <person name="Qi R."/>
        </authorList>
    </citation>
    <scope>NUCLEOTIDE SEQUENCE [LARGE SCALE GENOMIC DNA]</scope>
    <source>
        <strain evidence="1 2">HN1</strain>
    </source>
</reference>
<dbReference type="EMBL" id="JAWIIJ010000004">
    <property type="protein sequence ID" value="MDV2078513.1"/>
    <property type="molecule type" value="Genomic_DNA"/>
</dbReference>
<evidence type="ECO:0008006" key="3">
    <source>
        <dbReference type="Google" id="ProtNLM"/>
    </source>
</evidence>
<keyword evidence="2" id="KW-1185">Reference proteome</keyword>
<proteinExistence type="predicted"/>
<evidence type="ECO:0000313" key="1">
    <source>
        <dbReference type="EMBL" id="MDV2078513.1"/>
    </source>
</evidence>
<accession>A0ABU3VW57</accession>
<protein>
    <recommendedName>
        <fullName evidence="3">Transglutaminase-like domain-containing protein</fullName>
    </recommendedName>
</protein>
<gene>
    <name evidence="1" type="ORF">RYS15_07445</name>
</gene>